<sequence length="367" mass="40491">MKIAFYAPLKSPNHPVPSGDRLMARLIIAAFEMAGHQVELASELRSFTPTPEAGPCAEIARKAEEEIDRLLEKWRGEPPPDLWFTYHPYYKTPDMVGPQVAASLGIAYVTAEASYGRRHDDSDWGDNQRLVADAVRQAAVNLCFTERDRIGLADAIPEGRYERFLPFIDTAHFGPLASEPAPHRLVTVAMLRRGDKFDSYVMLAQALELIRERDWTLTVIGDGPMRAEVRALFSGFDSGRITWLGERTASEIVEELRAGGIYVWPGCGEAYGLAYLEAQAAGLPIVAQATAGVPEVVMNGVTGILTPEGDLKAYADAIARLLSDDGERSAMAKAAHRFVHEERSLTAASKRLETILRKHLGDPDYER</sequence>
<evidence type="ECO:0000313" key="2">
    <source>
        <dbReference type="Proteomes" id="UP000026941"/>
    </source>
</evidence>
<dbReference type="PANTHER" id="PTHR45947">
    <property type="entry name" value="SULFOQUINOVOSYL TRANSFERASE SQD2"/>
    <property type="match status" value="1"/>
</dbReference>
<protein>
    <submittedName>
        <fullName evidence="1">Glycosyltransferase</fullName>
    </submittedName>
</protein>
<dbReference type="EMBL" id="BAYX01000011">
    <property type="protein sequence ID" value="GAJ95254.1"/>
    <property type="molecule type" value="Genomic_DNA"/>
</dbReference>
<comment type="caution">
    <text evidence="1">The sequence shown here is derived from an EMBL/GenBank/DDBJ whole genome shotgun (WGS) entry which is preliminary data.</text>
</comment>
<dbReference type="GO" id="GO:0016757">
    <property type="term" value="F:glycosyltransferase activity"/>
    <property type="evidence" value="ECO:0007669"/>
    <property type="project" value="TreeGrafter"/>
</dbReference>
<dbReference type="RefSeq" id="WP_042474383.1">
    <property type="nucleotide sequence ID" value="NZ_BAYX01000011.1"/>
</dbReference>
<dbReference type="CDD" id="cd03801">
    <property type="entry name" value="GT4_PimA-like"/>
    <property type="match status" value="1"/>
</dbReference>
<dbReference type="PANTHER" id="PTHR45947:SF3">
    <property type="entry name" value="SULFOQUINOVOSYL TRANSFERASE SQD2"/>
    <property type="match status" value="1"/>
</dbReference>
<reference evidence="1 2" key="1">
    <citation type="submission" date="2014-05" db="EMBL/GenBank/DDBJ databases">
        <title>Whole genome shotgun sequence of Rhizobium rhizogenes NBRC 13257.</title>
        <authorList>
            <person name="Katano-Makiyama Y."/>
            <person name="Hosoyama A."/>
            <person name="Hashimoto M."/>
            <person name="Hosoyama Y."/>
            <person name="Noguchi M."/>
            <person name="Tsuchikane K."/>
            <person name="Kimura A."/>
            <person name="Ohji S."/>
            <person name="Ichikawa N."/>
            <person name="Yamazoe A."/>
            <person name="Fujita N."/>
        </authorList>
    </citation>
    <scope>NUCLEOTIDE SEQUENCE [LARGE SCALE GENOMIC DNA]</scope>
    <source>
        <strain evidence="1 2">NBRC 13257</strain>
    </source>
</reference>
<dbReference type="Pfam" id="PF13692">
    <property type="entry name" value="Glyco_trans_1_4"/>
    <property type="match status" value="1"/>
</dbReference>
<evidence type="ECO:0000313" key="1">
    <source>
        <dbReference type="EMBL" id="GAJ95254.1"/>
    </source>
</evidence>
<organism evidence="1 2">
    <name type="scientific">Rhizobium rhizogenes NBRC 13257</name>
    <dbReference type="NCBI Taxonomy" id="1220581"/>
    <lineage>
        <taxon>Bacteria</taxon>
        <taxon>Pseudomonadati</taxon>
        <taxon>Pseudomonadota</taxon>
        <taxon>Alphaproteobacteria</taxon>
        <taxon>Hyphomicrobiales</taxon>
        <taxon>Rhizobiaceae</taxon>
        <taxon>Rhizobium/Agrobacterium group</taxon>
        <taxon>Rhizobium</taxon>
    </lineage>
</organism>
<dbReference type="SUPFAM" id="SSF53756">
    <property type="entry name" value="UDP-Glycosyltransferase/glycogen phosphorylase"/>
    <property type="match status" value="1"/>
</dbReference>
<name>A0AA87QBC7_RHIRH</name>
<gene>
    <name evidence="1" type="ORF">RRH01S_11_01620</name>
</gene>
<dbReference type="AlphaFoldDB" id="A0AA87QBC7"/>
<proteinExistence type="predicted"/>
<dbReference type="InterPro" id="IPR050194">
    <property type="entry name" value="Glycosyltransferase_grp1"/>
</dbReference>
<dbReference type="Proteomes" id="UP000026941">
    <property type="component" value="Unassembled WGS sequence"/>
</dbReference>
<dbReference type="Gene3D" id="3.40.50.2000">
    <property type="entry name" value="Glycogen Phosphorylase B"/>
    <property type="match status" value="2"/>
</dbReference>
<accession>A0AA87QBC7</accession>